<dbReference type="CDD" id="cd00143">
    <property type="entry name" value="PP2Cc"/>
    <property type="match status" value="1"/>
</dbReference>
<dbReference type="InterPro" id="IPR036457">
    <property type="entry name" value="PPM-type-like_dom_sf"/>
</dbReference>
<evidence type="ECO:0000256" key="1">
    <source>
        <dbReference type="SAM" id="MobiDB-lite"/>
    </source>
</evidence>
<dbReference type="EC" id="3.1.3.16" evidence="3"/>
<organism evidence="3 4">
    <name type="scientific">Tautonia plasticadhaerens</name>
    <dbReference type="NCBI Taxonomy" id="2527974"/>
    <lineage>
        <taxon>Bacteria</taxon>
        <taxon>Pseudomonadati</taxon>
        <taxon>Planctomycetota</taxon>
        <taxon>Planctomycetia</taxon>
        <taxon>Isosphaerales</taxon>
        <taxon>Isosphaeraceae</taxon>
        <taxon>Tautonia</taxon>
    </lineage>
</organism>
<keyword evidence="3" id="KW-0378">Hydrolase</keyword>
<dbReference type="Gene3D" id="3.60.40.10">
    <property type="entry name" value="PPM-type phosphatase domain"/>
    <property type="match status" value="1"/>
</dbReference>
<evidence type="ECO:0000259" key="2">
    <source>
        <dbReference type="PROSITE" id="PS51746"/>
    </source>
</evidence>
<reference evidence="3 4" key="1">
    <citation type="submission" date="2019-02" db="EMBL/GenBank/DDBJ databases">
        <title>Deep-cultivation of Planctomycetes and their phenomic and genomic characterization uncovers novel biology.</title>
        <authorList>
            <person name="Wiegand S."/>
            <person name="Jogler M."/>
            <person name="Boedeker C."/>
            <person name="Pinto D."/>
            <person name="Vollmers J."/>
            <person name="Rivas-Marin E."/>
            <person name="Kohn T."/>
            <person name="Peeters S.H."/>
            <person name="Heuer A."/>
            <person name="Rast P."/>
            <person name="Oberbeckmann S."/>
            <person name="Bunk B."/>
            <person name="Jeske O."/>
            <person name="Meyerdierks A."/>
            <person name="Storesund J.E."/>
            <person name="Kallscheuer N."/>
            <person name="Luecker S."/>
            <person name="Lage O.M."/>
            <person name="Pohl T."/>
            <person name="Merkel B.J."/>
            <person name="Hornburger P."/>
            <person name="Mueller R.-W."/>
            <person name="Bruemmer F."/>
            <person name="Labrenz M."/>
            <person name="Spormann A.M."/>
            <person name="Op den Camp H."/>
            <person name="Overmann J."/>
            <person name="Amann R."/>
            <person name="Jetten M.S.M."/>
            <person name="Mascher T."/>
            <person name="Medema M.H."/>
            <person name="Devos D.P."/>
            <person name="Kaster A.-K."/>
            <person name="Ovreas L."/>
            <person name="Rohde M."/>
            <person name="Galperin M.Y."/>
            <person name="Jogler C."/>
        </authorList>
    </citation>
    <scope>NUCLEOTIDE SEQUENCE [LARGE SCALE GENOMIC DNA]</scope>
    <source>
        <strain evidence="3 4">ElP</strain>
    </source>
</reference>
<dbReference type="Proteomes" id="UP000317835">
    <property type="component" value="Chromosome"/>
</dbReference>
<dbReference type="InterPro" id="IPR015655">
    <property type="entry name" value="PP2C"/>
</dbReference>
<dbReference type="OrthoDB" id="9801841at2"/>
<dbReference type="GO" id="GO:0004722">
    <property type="term" value="F:protein serine/threonine phosphatase activity"/>
    <property type="evidence" value="ECO:0007669"/>
    <property type="project" value="UniProtKB-EC"/>
</dbReference>
<dbReference type="KEGG" id="tpla:ElP_51290"/>
<name>A0A518H8U8_9BACT</name>
<dbReference type="RefSeq" id="WP_145274637.1">
    <property type="nucleotide sequence ID" value="NZ_CP036426.1"/>
</dbReference>
<sequence length="344" mass="36837">MSWNNWLKRLWNPSRASGSVPAAGGRTGSRSDALGVGPPVRLRIRVGAVTTVGNYREHNEDNFFIPGLGTLAVMPEGLPSAIEWTLPPPAEPAGAVDNGHRRPASPPPARPEFVGPFIVADGMGGQLAGEQASKIAVEIIPKEVAQRLGSGEDEAAAIRGAIASANREIIAHAHVVPECSNMGTTVVLALLRPGRVAIAGIGDSRAYRLRGGSLERMTRDHDLATALISAGTIRPEEAERHQFRHVLYLYLGSPEARDGPEDVRVDELRSGDRYLLVSDGLTGVVSDEALAQTLQQHDDPQQAARELVRLALRNDSRDNVTCLIISADGLPDEPPSDRAVDRRS</sequence>
<dbReference type="PANTHER" id="PTHR47992">
    <property type="entry name" value="PROTEIN PHOSPHATASE"/>
    <property type="match status" value="1"/>
</dbReference>
<dbReference type="SMART" id="SM00331">
    <property type="entry name" value="PP2C_SIG"/>
    <property type="match status" value="1"/>
</dbReference>
<dbReference type="EMBL" id="CP036426">
    <property type="protein sequence ID" value="QDV37196.1"/>
    <property type="molecule type" value="Genomic_DNA"/>
</dbReference>
<dbReference type="PROSITE" id="PS51746">
    <property type="entry name" value="PPM_2"/>
    <property type="match status" value="1"/>
</dbReference>
<dbReference type="SUPFAM" id="SSF81606">
    <property type="entry name" value="PP2C-like"/>
    <property type="match status" value="1"/>
</dbReference>
<dbReference type="AlphaFoldDB" id="A0A518H8U8"/>
<dbReference type="Pfam" id="PF13672">
    <property type="entry name" value="PP2C_2"/>
    <property type="match status" value="1"/>
</dbReference>
<feature type="domain" description="PPM-type phosphatase" evidence="2">
    <location>
        <begin position="45"/>
        <end position="327"/>
    </location>
</feature>
<evidence type="ECO:0000313" key="4">
    <source>
        <dbReference type="Proteomes" id="UP000317835"/>
    </source>
</evidence>
<proteinExistence type="predicted"/>
<gene>
    <name evidence="3" type="primary">stp_4</name>
    <name evidence="3" type="ORF">ElP_51290</name>
</gene>
<keyword evidence="4" id="KW-1185">Reference proteome</keyword>
<feature type="region of interest" description="Disordered" evidence="1">
    <location>
        <begin position="89"/>
        <end position="110"/>
    </location>
</feature>
<feature type="region of interest" description="Disordered" evidence="1">
    <location>
        <begin position="16"/>
        <end position="35"/>
    </location>
</feature>
<dbReference type="SMART" id="SM00332">
    <property type="entry name" value="PP2Cc"/>
    <property type="match status" value="1"/>
</dbReference>
<protein>
    <submittedName>
        <fullName evidence="3">Serine/threonine phosphatase stp</fullName>
        <ecNumber evidence="3">3.1.3.16</ecNumber>
    </submittedName>
</protein>
<accession>A0A518H8U8</accession>
<evidence type="ECO:0000313" key="3">
    <source>
        <dbReference type="EMBL" id="QDV37196.1"/>
    </source>
</evidence>
<dbReference type="InterPro" id="IPR001932">
    <property type="entry name" value="PPM-type_phosphatase-like_dom"/>
</dbReference>